<organism evidence="2 3">
    <name type="scientific">Liparis tanakae</name>
    <name type="common">Tanaka's snailfish</name>
    <dbReference type="NCBI Taxonomy" id="230148"/>
    <lineage>
        <taxon>Eukaryota</taxon>
        <taxon>Metazoa</taxon>
        <taxon>Chordata</taxon>
        <taxon>Craniata</taxon>
        <taxon>Vertebrata</taxon>
        <taxon>Euteleostomi</taxon>
        <taxon>Actinopterygii</taxon>
        <taxon>Neopterygii</taxon>
        <taxon>Teleostei</taxon>
        <taxon>Neoteleostei</taxon>
        <taxon>Acanthomorphata</taxon>
        <taxon>Eupercaria</taxon>
        <taxon>Perciformes</taxon>
        <taxon>Cottioidei</taxon>
        <taxon>Cottales</taxon>
        <taxon>Liparidae</taxon>
        <taxon>Liparis</taxon>
    </lineage>
</organism>
<evidence type="ECO:0000313" key="2">
    <source>
        <dbReference type="EMBL" id="TNN32342.1"/>
    </source>
</evidence>
<reference evidence="2 3" key="1">
    <citation type="submission" date="2019-03" db="EMBL/GenBank/DDBJ databases">
        <title>First draft genome of Liparis tanakae, snailfish: a comprehensive survey of snailfish specific genes.</title>
        <authorList>
            <person name="Kim W."/>
            <person name="Song I."/>
            <person name="Jeong J.-H."/>
            <person name="Kim D."/>
            <person name="Kim S."/>
            <person name="Ryu S."/>
            <person name="Song J.Y."/>
            <person name="Lee S.K."/>
        </authorList>
    </citation>
    <scope>NUCLEOTIDE SEQUENCE [LARGE SCALE GENOMIC DNA]</scope>
    <source>
        <tissue evidence="2">Muscle</tissue>
    </source>
</reference>
<feature type="compositionally biased region" description="Polar residues" evidence="1">
    <location>
        <begin position="174"/>
        <end position="187"/>
    </location>
</feature>
<dbReference type="EMBL" id="SRLO01002762">
    <property type="protein sequence ID" value="TNN32342.1"/>
    <property type="molecule type" value="Genomic_DNA"/>
</dbReference>
<keyword evidence="3" id="KW-1185">Reference proteome</keyword>
<feature type="compositionally biased region" description="Basic residues" evidence="1">
    <location>
        <begin position="114"/>
        <end position="123"/>
    </location>
</feature>
<protein>
    <submittedName>
        <fullName evidence="2">Uncharacterized protein</fullName>
    </submittedName>
</protein>
<gene>
    <name evidence="2" type="ORF">EYF80_057497</name>
</gene>
<feature type="region of interest" description="Disordered" evidence="1">
    <location>
        <begin position="1"/>
        <end position="36"/>
    </location>
</feature>
<evidence type="ECO:0000313" key="3">
    <source>
        <dbReference type="Proteomes" id="UP000314294"/>
    </source>
</evidence>
<accession>A0A4Z2EVT8</accession>
<dbReference type="Proteomes" id="UP000314294">
    <property type="component" value="Unassembled WGS sequence"/>
</dbReference>
<proteinExistence type="predicted"/>
<name>A0A4Z2EVT8_9TELE</name>
<evidence type="ECO:0000256" key="1">
    <source>
        <dbReference type="SAM" id="MobiDB-lite"/>
    </source>
</evidence>
<sequence length="187" mass="19649">MSRGTKKRKDSPGSAKVIISAGGPEAVGSPAPRASSWISTLPSAATRPTCSFLMALSSAARGTGRVTLGRALSCSTSRMWRFTASTMSPGPPDEDEAGRAVGRRRPLLEPGRHLGLRSARRRGVGQEGHGHQDQQGGHDGSGDRKSLVGSRSGSGDRKSLVGSRSGSGDRKQLLNRSRSFCSRPQEV</sequence>
<feature type="region of interest" description="Disordered" evidence="1">
    <location>
        <begin position="83"/>
        <end position="187"/>
    </location>
</feature>
<dbReference type="AlphaFoldDB" id="A0A4Z2EVT8"/>
<comment type="caution">
    <text evidence="2">The sequence shown here is derived from an EMBL/GenBank/DDBJ whole genome shotgun (WGS) entry which is preliminary data.</text>
</comment>
<dbReference type="OrthoDB" id="10626918at2759"/>